<reference evidence="1 2" key="1">
    <citation type="submission" date="2013-01" db="EMBL/GenBank/DDBJ databases">
        <authorList>
            <person name="Harkins D.M."/>
            <person name="Durkin A.S."/>
            <person name="Brinkac L.M."/>
            <person name="Haft D.H."/>
            <person name="Selengut J.D."/>
            <person name="Sanka R."/>
            <person name="DePew J."/>
            <person name="Purushe J."/>
            <person name="Galloway R.L."/>
            <person name="Vinetz J.M."/>
            <person name="Sutton G.G."/>
            <person name="Nierman W.C."/>
            <person name="Fouts D.E."/>
        </authorList>
    </citation>
    <scope>NUCLEOTIDE SEQUENCE [LARGE SCALE GENOMIC DNA]</scope>
    <source>
        <strain evidence="1 2">Sponselee CDC</strain>
    </source>
</reference>
<gene>
    <name evidence="1" type="ORF">LEP1GSC016_2407</name>
</gene>
<sequence>MFLIFSMGCFDTGSDMAFGKGFAIKVWGDFHEKRGCTSYFLKLKFVNIIMGMILNEKISI</sequence>
<comment type="caution">
    <text evidence="1">The sequence shown here is derived from an EMBL/GenBank/DDBJ whole genome shotgun (WGS) entry which is preliminary data.</text>
</comment>
<proteinExistence type="predicted"/>
<dbReference type="Proteomes" id="UP000011873">
    <property type="component" value="Unassembled WGS sequence"/>
</dbReference>
<dbReference type="PATRIC" id="fig|1218567.3.peg.1305"/>
<dbReference type="EMBL" id="ANMU01000051">
    <property type="protein sequence ID" value="EMJ83122.1"/>
    <property type="molecule type" value="Genomic_DNA"/>
</dbReference>
<evidence type="ECO:0000313" key="2">
    <source>
        <dbReference type="Proteomes" id="UP000011873"/>
    </source>
</evidence>
<accession>M6BTP6</accession>
<organism evidence="1 2">
    <name type="scientific">Leptospira borgpetersenii serovar Hardjo-bovis str. Sponselee</name>
    <dbReference type="NCBI Taxonomy" id="1303729"/>
    <lineage>
        <taxon>Bacteria</taxon>
        <taxon>Pseudomonadati</taxon>
        <taxon>Spirochaetota</taxon>
        <taxon>Spirochaetia</taxon>
        <taxon>Leptospirales</taxon>
        <taxon>Leptospiraceae</taxon>
        <taxon>Leptospira</taxon>
    </lineage>
</organism>
<name>M6BTP6_LEPBO</name>
<evidence type="ECO:0000313" key="1">
    <source>
        <dbReference type="EMBL" id="EMJ83122.1"/>
    </source>
</evidence>
<protein>
    <submittedName>
        <fullName evidence="1">Uncharacterized protein</fullName>
    </submittedName>
</protein>
<dbReference type="AlphaFoldDB" id="M6BTP6"/>